<gene>
    <name evidence="1" type="ORF">CWB74_08915</name>
</gene>
<dbReference type="Proteomes" id="UP000305423">
    <property type="component" value="Unassembled WGS sequence"/>
</dbReference>
<reference evidence="1 2" key="1">
    <citation type="submission" date="2017-12" db="EMBL/GenBank/DDBJ databases">
        <authorList>
            <person name="Paulsen S."/>
            <person name="Gram L.K."/>
        </authorList>
    </citation>
    <scope>NUCLEOTIDE SEQUENCE [LARGE SCALE GENOMIC DNA]</scope>
    <source>
        <strain evidence="1 2">S1607</strain>
    </source>
</reference>
<name>A0AAQ2ISL3_PSEO7</name>
<evidence type="ECO:0000313" key="2">
    <source>
        <dbReference type="Proteomes" id="UP000305423"/>
    </source>
</evidence>
<dbReference type="RefSeq" id="WP_045962897.1">
    <property type="nucleotide sequence ID" value="NZ_JXXW01000017.1"/>
</dbReference>
<comment type="caution">
    <text evidence="1">The sequence shown here is derived from an EMBL/GenBank/DDBJ whole genome shotgun (WGS) entry which is preliminary data.</text>
</comment>
<proteinExistence type="predicted"/>
<dbReference type="AlphaFoldDB" id="A0AAQ2ISL3"/>
<dbReference type="EMBL" id="PNEL01000021">
    <property type="protein sequence ID" value="TMN78370.1"/>
    <property type="molecule type" value="Genomic_DNA"/>
</dbReference>
<reference evidence="2" key="2">
    <citation type="submission" date="2019-06" db="EMBL/GenBank/DDBJ databases">
        <title>Co-occurence of chitin degradation, pigmentation and bioactivity in marine Pseudoalteromonas.</title>
        <authorList>
            <person name="Sonnenschein E.C."/>
            <person name="Bech P.K."/>
        </authorList>
    </citation>
    <scope>NUCLEOTIDE SEQUENCE [LARGE SCALE GENOMIC DNA]</scope>
    <source>
        <strain evidence="2">S1607</strain>
    </source>
</reference>
<protein>
    <submittedName>
        <fullName evidence="1">Uncharacterized protein</fullName>
    </submittedName>
</protein>
<organism evidence="1 2">
    <name type="scientific">Pseudoalteromonas piscicida</name>
    <dbReference type="NCBI Taxonomy" id="43662"/>
    <lineage>
        <taxon>Bacteria</taxon>
        <taxon>Pseudomonadati</taxon>
        <taxon>Pseudomonadota</taxon>
        <taxon>Gammaproteobacteria</taxon>
        <taxon>Alteromonadales</taxon>
        <taxon>Pseudoalteromonadaceae</taxon>
        <taxon>Pseudoalteromonas</taxon>
    </lineage>
</organism>
<evidence type="ECO:0000313" key="1">
    <source>
        <dbReference type="EMBL" id="TMN78370.1"/>
    </source>
</evidence>
<sequence>MHALFYGKVTLKGCNPLNPSPRKAPPTLKAYQYFAFAIEDSLLIYLAKGVSPLHPSPHKASPTLTVYQYFAFAIEDSLLIYLAKGV</sequence>
<accession>A0AAQ2ISL3</accession>